<sequence length="96" mass="11113">MSLWTTVTPEVPPSIARTTACPWVRVHDLGTRTYSVGTVCTRTRTFESTFVLSKVLSYESTRTTICHTFVLSKVVPSFIFSYFRTKVHVLRKYFRK</sequence>
<dbReference type="RefSeq" id="XP_003056353.1">
    <property type="nucleotide sequence ID" value="XM_003056307.1"/>
</dbReference>
<reference evidence="1 2" key="1">
    <citation type="journal article" date="2009" name="Science">
        <title>Green evolution and dynamic adaptations revealed by genomes of the marine picoeukaryotes Micromonas.</title>
        <authorList>
            <person name="Worden A.Z."/>
            <person name="Lee J.H."/>
            <person name="Mock T."/>
            <person name="Rouze P."/>
            <person name="Simmons M.P."/>
            <person name="Aerts A.L."/>
            <person name="Allen A.E."/>
            <person name="Cuvelier M.L."/>
            <person name="Derelle E."/>
            <person name="Everett M.V."/>
            <person name="Foulon E."/>
            <person name="Grimwood J."/>
            <person name="Gundlach H."/>
            <person name="Henrissat B."/>
            <person name="Napoli C."/>
            <person name="McDonald S.M."/>
            <person name="Parker M.S."/>
            <person name="Rombauts S."/>
            <person name="Salamov A."/>
            <person name="Von Dassow P."/>
            <person name="Badger J.H."/>
            <person name="Coutinho P.M."/>
            <person name="Demir E."/>
            <person name="Dubchak I."/>
            <person name="Gentemann C."/>
            <person name="Eikrem W."/>
            <person name="Gready J.E."/>
            <person name="John U."/>
            <person name="Lanier W."/>
            <person name="Lindquist E.A."/>
            <person name="Lucas S."/>
            <person name="Mayer K.F."/>
            <person name="Moreau H."/>
            <person name="Not F."/>
            <person name="Otillar R."/>
            <person name="Panaud O."/>
            <person name="Pangilinan J."/>
            <person name="Paulsen I."/>
            <person name="Piegu B."/>
            <person name="Poliakov A."/>
            <person name="Robbens S."/>
            <person name="Schmutz J."/>
            <person name="Toulza E."/>
            <person name="Wyss T."/>
            <person name="Zelensky A."/>
            <person name="Zhou K."/>
            <person name="Armbrust E.V."/>
            <person name="Bhattacharya D."/>
            <person name="Goodenough U.W."/>
            <person name="Van de Peer Y."/>
            <person name="Grigoriev I.V."/>
        </authorList>
    </citation>
    <scope>NUCLEOTIDE SEQUENCE [LARGE SCALE GENOMIC DNA]</scope>
    <source>
        <strain evidence="1 2">CCMP1545</strain>
    </source>
</reference>
<evidence type="ECO:0000313" key="2">
    <source>
        <dbReference type="Proteomes" id="UP000001876"/>
    </source>
</evidence>
<dbReference type="AlphaFoldDB" id="C1MKA6"/>
<dbReference type="EMBL" id="GG663736">
    <property type="protein sequence ID" value="EEH59729.1"/>
    <property type="molecule type" value="Genomic_DNA"/>
</dbReference>
<protein>
    <submittedName>
        <fullName evidence="1">Predicted protein</fullName>
    </submittedName>
</protein>
<organism evidence="2">
    <name type="scientific">Micromonas pusilla (strain CCMP1545)</name>
    <name type="common">Picoplanktonic green alga</name>
    <dbReference type="NCBI Taxonomy" id="564608"/>
    <lineage>
        <taxon>Eukaryota</taxon>
        <taxon>Viridiplantae</taxon>
        <taxon>Chlorophyta</taxon>
        <taxon>Mamiellophyceae</taxon>
        <taxon>Mamiellales</taxon>
        <taxon>Mamiellaceae</taxon>
        <taxon>Micromonas</taxon>
    </lineage>
</organism>
<keyword evidence="2" id="KW-1185">Reference proteome</keyword>
<evidence type="ECO:0000313" key="1">
    <source>
        <dbReference type="EMBL" id="EEH59729.1"/>
    </source>
</evidence>
<dbReference type="GeneID" id="9681681"/>
<dbReference type="KEGG" id="mpp:MICPUCDRAFT_55258"/>
<name>C1MKA6_MICPC</name>
<gene>
    <name evidence="1" type="ORF">MICPUCDRAFT_55258</name>
</gene>
<proteinExistence type="predicted"/>
<dbReference type="Proteomes" id="UP000001876">
    <property type="component" value="Unassembled WGS sequence"/>
</dbReference>
<accession>C1MKA6</accession>